<gene>
    <name evidence="3" type="primary">ltrA</name>
    <name evidence="3" type="ORF">GTS_57050</name>
</gene>
<dbReference type="InterPro" id="IPR043128">
    <property type="entry name" value="Rev_trsase/Diguanyl_cyclase"/>
</dbReference>
<dbReference type="Gene3D" id="3.30.70.270">
    <property type="match status" value="1"/>
</dbReference>
<dbReference type="InterPro" id="IPR030931">
    <property type="entry name" value="Group_II_RT_mat"/>
</dbReference>
<dbReference type="OrthoDB" id="1550386at2"/>
<dbReference type="PROSITE" id="PS50878">
    <property type="entry name" value="RT_POL"/>
    <property type="match status" value="1"/>
</dbReference>
<evidence type="ECO:0000256" key="1">
    <source>
        <dbReference type="ARBA" id="ARBA00025589"/>
    </source>
</evidence>
<dbReference type="PANTHER" id="PTHR34047">
    <property type="entry name" value="NUCLEAR INTRON MATURASE 1, MITOCHONDRIAL-RELATED"/>
    <property type="match status" value="1"/>
</dbReference>
<dbReference type="RefSeq" id="WP_137816964.1">
    <property type="nucleotide sequence ID" value="NZ_BJFL01000098.1"/>
</dbReference>
<organism evidence="3 4">
    <name type="scientific">Gandjariella thermophila</name>
    <dbReference type="NCBI Taxonomy" id="1931992"/>
    <lineage>
        <taxon>Bacteria</taxon>
        <taxon>Bacillati</taxon>
        <taxon>Actinomycetota</taxon>
        <taxon>Actinomycetes</taxon>
        <taxon>Pseudonocardiales</taxon>
        <taxon>Pseudonocardiaceae</taxon>
        <taxon>Gandjariella</taxon>
    </lineage>
</organism>
<dbReference type="EMBL" id="BJFL01000098">
    <property type="protein sequence ID" value="GDY34072.1"/>
    <property type="molecule type" value="Genomic_DNA"/>
</dbReference>
<proteinExistence type="predicted"/>
<keyword evidence="3" id="KW-0808">Transferase</keyword>
<feature type="domain" description="Reverse transcriptase" evidence="2">
    <location>
        <begin position="53"/>
        <end position="293"/>
    </location>
</feature>
<dbReference type="CDD" id="cd01651">
    <property type="entry name" value="RT_G2_intron"/>
    <property type="match status" value="1"/>
</dbReference>
<reference evidence="4" key="1">
    <citation type="submission" date="2019-04" db="EMBL/GenBank/DDBJ databases">
        <title>Draft genome sequence of Pseudonocardiaceae bacterium SL3-2-4.</title>
        <authorList>
            <person name="Ningsih F."/>
            <person name="Yokota A."/>
            <person name="Sakai Y."/>
            <person name="Nanatani K."/>
            <person name="Yabe S."/>
            <person name="Oetari A."/>
            <person name="Sjamsuridzal W."/>
        </authorList>
    </citation>
    <scope>NUCLEOTIDE SEQUENCE [LARGE SCALE GENOMIC DNA]</scope>
    <source>
        <strain evidence="4">SL3-2-4</strain>
    </source>
</reference>
<dbReference type="GO" id="GO:0003964">
    <property type="term" value="F:RNA-directed DNA polymerase activity"/>
    <property type="evidence" value="ECO:0007669"/>
    <property type="project" value="UniProtKB-KW"/>
</dbReference>
<sequence length="420" mass="48549">MNELKSTGKPFAISKWEVWEAYRQVKANKGGSGVDGCSIEEFESDLKNNLYRVWNRMSSGSYFPPAVKAVEIPKPHGGGTRMLGVPTVADRIAQTVVARRLEAKVEPIFHPDSYGYRPGRSALDAVATCRQRCWRKDWVIDLDVAKFFDSVPWDLVVKAVAAHTDQPWVVLYVRRWLAAPLQLPDGTLAERDRGTPQGSAISPVLANLFLHYAFDAWMARQYPDVPFERYADDGVVHCDSHQQAQEVLAAIAKRMDDVGLRLHPDKTKVVYCKDGNRRGWHEHTSFDFLGFTFRARKARTRAGKTFTNFLPAISKDALKKISGEVRRWRLHRRTRHSFAELAKKINPIIRGWMQYYGTFYRSALCPLLARINAYLLRWIRKKYKRLRPFHKALACWRRITNQHPRLFAHWAWVRTAWRTG</sequence>
<dbReference type="PANTHER" id="PTHR34047:SF3">
    <property type="entry name" value="BLR2052 PROTEIN"/>
    <property type="match status" value="1"/>
</dbReference>
<dbReference type="InterPro" id="IPR043502">
    <property type="entry name" value="DNA/RNA_pol_sf"/>
</dbReference>
<dbReference type="AlphaFoldDB" id="A0A4D4JF77"/>
<name>A0A4D4JF77_9PSEU</name>
<comment type="caution">
    <text evidence="3">The sequence shown here is derived from an EMBL/GenBank/DDBJ whole genome shotgun (WGS) entry which is preliminary data.</text>
</comment>
<evidence type="ECO:0000313" key="3">
    <source>
        <dbReference type="EMBL" id="GDY34072.1"/>
    </source>
</evidence>
<dbReference type="SUPFAM" id="SSF56672">
    <property type="entry name" value="DNA/RNA polymerases"/>
    <property type="match status" value="1"/>
</dbReference>
<accession>A0A4D4JF77</accession>
<evidence type="ECO:0000313" key="4">
    <source>
        <dbReference type="Proteomes" id="UP000298860"/>
    </source>
</evidence>
<dbReference type="InterPro" id="IPR051083">
    <property type="entry name" value="GrpII_Intron_Splice-Mob/Def"/>
</dbReference>
<protein>
    <submittedName>
        <fullName evidence="3">Group II intron reverse transcriptase/maturase</fullName>
    </submittedName>
</protein>
<comment type="function">
    <text evidence="1">Poorly processive, error-prone DNA polymerase involved in untargeted mutagenesis. Copies undamaged DNA at stalled replication forks, which arise in vivo from mismatched or misaligned primer ends. These misaligned primers can be extended by PolIV. Exhibits no 3'-5' exonuclease (proofreading) activity. May be involved in translesional synthesis, in conjunction with the beta clamp from PolIII.</text>
</comment>
<keyword evidence="3" id="KW-0548">Nucleotidyltransferase</keyword>
<dbReference type="Pfam" id="PF00078">
    <property type="entry name" value="RVT_1"/>
    <property type="match status" value="1"/>
</dbReference>
<dbReference type="InterPro" id="IPR000477">
    <property type="entry name" value="RT_dom"/>
</dbReference>
<dbReference type="NCBIfam" id="TIGR04416">
    <property type="entry name" value="group_II_RT_mat"/>
    <property type="match status" value="1"/>
</dbReference>
<evidence type="ECO:0000259" key="2">
    <source>
        <dbReference type="PROSITE" id="PS50878"/>
    </source>
</evidence>
<dbReference type="Proteomes" id="UP000298860">
    <property type="component" value="Unassembled WGS sequence"/>
</dbReference>
<keyword evidence="3" id="KW-0695">RNA-directed DNA polymerase</keyword>
<keyword evidence="4" id="KW-1185">Reference proteome</keyword>
<dbReference type="Pfam" id="PF08388">
    <property type="entry name" value="GIIM"/>
    <property type="match status" value="1"/>
</dbReference>
<dbReference type="InterPro" id="IPR013597">
    <property type="entry name" value="Mat_intron_G2"/>
</dbReference>